<evidence type="ECO:0000313" key="2">
    <source>
        <dbReference type="Proteomes" id="UP000231637"/>
    </source>
</evidence>
<dbReference type="InterPro" id="IPR009241">
    <property type="entry name" value="HigB-like"/>
</dbReference>
<dbReference type="AlphaFoldDB" id="A0A2K8LCG9"/>
<protein>
    <submittedName>
        <fullName evidence="1">Phage-related protein</fullName>
    </submittedName>
</protein>
<organism evidence="1 2">
    <name type="scientific">Mariprofundus ferrinatatus</name>
    <dbReference type="NCBI Taxonomy" id="1921087"/>
    <lineage>
        <taxon>Bacteria</taxon>
        <taxon>Pseudomonadati</taxon>
        <taxon>Pseudomonadota</taxon>
        <taxon>Candidatius Mariprofundia</taxon>
        <taxon>Mariprofundales</taxon>
        <taxon>Mariprofundaceae</taxon>
        <taxon>Mariprofundus</taxon>
    </lineage>
</organism>
<sequence>MREWLKGLDLEDRKVIGRDIQTVQFGWPIGMPLVDNIERDIWEVRSKMKNGIGRVLFAMIEGEIVLLHGFVKKTQATPDNDKKLARNRLKEVKGEK</sequence>
<dbReference type="EMBL" id="CP018800">
    <property type="protein sequence ID" value="ATX81986.1"/>
    <property type="molecule type" value="Genomic_DNA"/>
</dbReference>
<keyword evidence="2" id="KW-1185">Reference proteome</keyword>
<name>A0A2K8LCG9_9PROT</name>
<dbReference type="Proteomes" id="UP000231637">
    <property type="component" value="Chromosome"/>
</dbReference>
<accession>A0A2K8LCG9</accession>
<gene>
    <name evidence="1" type="ORF">Ga0123462_1122</name>
</gene>
<reference evidence="1 2" key="1">
    <citation type="submission" date="2016-12" db="EMBL/GenBank/DDBJ databases">
        <title>Isolation and genomic insights into novel planktonic Zetaproteobacteria from stratified waters of the Chesapeake Bay.</title>
        <authorList>
            <person name="McAllister S.M."/>
            <person name="Kato S."/>
            <person name="Chan C.S."/>
            <person name="Chiu B.K."/>
            <person name="Field E.K."/>
        </authorList>
    </citation>
    <scope>NUCLEOTIDE SEQUENCE [LARGE SCALE GENOMIC DNA]</scope>
    <source>
        <strain evidence="1 2">CP-8</strain>
    </source>
</reference>
<proteinExistence type="predicted"/>
<dbReference type="KEGG" id="mfn:Ga0123462_1122"/>
<dbReference type="Pfam" id="PF05973">
    <property type="entry name" value="Gp49"/>
    <property type="match status" value="1"/>
</dbReference>
<evidence type="ECO:0000313" key="1">
    <source>
        <dbReference type="EMBL" id="ATX81986.1"/>
    </source>
</evidence>
<dbReference type="RefSeq" id="WP_198507409.1">
    <property type="nucleotide sequence ID" value="NZ_CP018800.1"/>
</dbReference>